<dbReference type="InterPro" id="IPR022346">
    <property type="entry name" value="T2SS_GspH"/>
</dbReference>
<dbReference type="EMBL" id="QJTC01000017">
    <property type="protein sequence ID" value="PYE76036.1"/>
    <property type="molecule type" value="Genomic_DNA"/>
</dbReference>
<evidence type="ECO:0000256" key="2">
    <source>
        <dbReference type="ARBA" id="ARBA00021549"/>
    </source>
</evidence>
<protein>
    <recommendedName>
        <fullName evidence="2">Type II secretion system protein H</fullName>
    </recommendedName>
    <alternativeName>
        <fullName evidence="10">General secretion pathway protein H</fullName>
    </alternativeName>
</protein>
<comment type="similarity">
    <text evidence="9">Belongs to the GSP H family.</text>
</comment>
<dbReference type="SUPFAM" id="SSF54523">
    <property type="entry name" value="Pili subunits"/>
    <property type="match status" value="1"/>
</dbReference>
<dbReference type="AlphaFoldDB" id="A0A318SEM2"/>
<proteinExistence type="inferred from homology"/>
<evidence type="ECO:0000313" key="14">
    <source>
        <dbReference type="Proteomes" id="UP000247540"/>
    </source>
</evidence>
<dbReference type="InterPro" id="IPR045584">
    <property type="entry name" value="Pilin-like"/>
</dbReference>
<comment type="subcellular location">
    <subcellularLocation>
        <location evidence="1">Cell inner membrane</location>
        <topology evidence="1">Single-pass membrane protein</topology>
    </subcellularLocation>
</comment>
<dbReference type="Proteomes" id="UP000247540">
    <property type="component" value="Unassembled WGS sequence"/>
</dbReference>
<keyword evidence="3" id="KW-1003">Cell membrane</keyword>
<keyword evidence="8 11" id="KW-0472">Membrane</keyword>
<evidence type="ECO:0000256" key="5">
    <source>
        <dbReference type="ARBA" id="ARBA00022519"/>
    </source>
</evidence>
<evidence type="ECO:0000259" key="12">
    <source>
        <dbReference type="Pfam" id="PF12019"/>
    </source>
</evidence>
<dbReference type="Pfam" id="PF07963">
    <property type="entry name" value="N_methyl"/>
    <property type="match status" value="1"/>
</dbReference>
<dbReference type="Gene3D" id="3.30.700.10">
    <property type="entry name" value="Glycoprotein, Type 4 Pilin"/>
    <property type="match status" value="1"/>
</dbReference>
<feature type="domain" description="General secretion pathway GspH" evidence="12">
    <location>
        <begin position="44"/>
        <end position="138"/>
    </location>
</feature>
<evidence type="ECO:0000256" key="3">
    <source>
        <dbReference type="ARBA" id="ARBA00022475"/>
    </source>
</evidence>
<keyword evidence="14" id="KW-1185">Reference proteome</keyword>
<comment type="caution">
    <text evidence="13">The sequence shown here is derived from an EMBL/GenBank/DDBJ whole genome shotgun (WGS) entry which is preliminary data.</text>
</comment>
<keyword evidence="7 11" id="KW-1133">Transmembrane helix</keyword>
<dbReference type="RefSeq" id="WP_110466188.1">
    <property type="nucleotide sequence ID" value="NZ_JAMOFZ010000017.1"/>
</dbReference>
<organism evidence="13 14">
    <name type="scientific">Xylophilus ampelinus</name>
    <dbReference type="NCBI Taxonomy" id="54067"/>
    <lineage>
        <taxon>Bacteria</taxon>
        <taxon>Pseudomonadati</taxon>
        <taxon>Pseudomonadota</taxon>
        <taxon>Betaproteobacteria</taxon>
        <taxon>Burkholderiales</taxon>
        <taxon>Xylophilus</taxon>
    </lineage>
</organism>
<dbReference type="GO" id="GO:0005886">
    <property type="term" value="C:plasma membrane"/>
    <property type="evidence" value="ECO:0007669"/>
    <property type="project" value="UniProtKB-SubCell"/>
</dbReference>
<dbReference type="PROSITE" id="PS00409">
    <property type="entry name" value="PROKAR_NTER_METHYL"/>
    <property type="match status" value="1"/>
</dbReference>
<gene>
    <name evidence="13" type="ORF">DFQ15_11769</name>
</gene>
<dbReference type="GO" id="GO:0015627">
    <property type="term" value="C:type II protein secretion system complex"/>
    <property type="evidence" value="ECO:0007669"/>
    <property type="project" value="InterPro"/>
</dbReference>
<reference evidence="13 14" key="1">
    <citation type="submission" date="2018-06" db="EMBL/GenBank/DDBJ databases">
        <title>Genomic Encyclopedia of Type Strains, Phase III (KMG-III): the genomes of soil and plant-associated and newly described type strains.</title>
        <authorList>
            <person name="Whitman W."/>
        </authorList>
    </citation>
    <scope>NUCLEOTIDE SEQUENCE [LARGE SCALE GENOMIC DNA]</scope>
    <source>
        <strain evidence="13 14">CECT 7646</strain>
    </source>
</reference>
<dbReference type="InterPro" id="IPR012902">
    <property type="entry name" value="N_methyl_site"/>
</dbReference>
<evidence type="ECO:0000256" key="4">
    <source>
        <dbReference type="ARBA" id="ARBA00022481"/>
    </source>
</evidence>
<dbReference type="Pfam" id="PF12019">
    <property type="entry name" value="GspH"/>
    <property type="match status" value="1"/>
</dbReference>
<dbReference type="GO" id="GO:0015628">
    <property type="term" value="P:protein secretion by the type II secretion system"/>
    <property type="evidence" value="ECO:0007669"/>
    <property type="project" value="InterPro"/>
</dbReference>
<dbReference type="OrthoDB" id="8481584at2"/>
<dbReference type="NCBIfam" id="TIGR02532">
    <property type="entry name" value="IV_pilin_GFxxxE"/>
    <property type="match status" value="1"/>
</dbReference>
<accession>A0A318SEM2</accession>
<feature type="transmembrane region" description="Helical" evidence="11">
    <location>
        <begin position="12"/>
        <end position="30"/>
    </location>
</feature>
<name>A0A318SEM2_9BURK</name>
<evidence type="ECO:0000256" key="7">
    <source>
        <dbReference type="ARBA" id="ARBA00022989"/>
    </source>
</evidence>
<evidence type="ECO:0000256" key="1">
    <source>
        <dbReference type="ARBA" id="ARBA00004377"/>
    </source>
</evidence>
<evidence type="ECO:0000256" key="9">
    <source>
        <dbReference type="ARBA" id="ARBA00025772"/>
    </source>
</evidence>
<sequence length="149" mass="16316">MNRQRGFTLVELLVVFAIGALIVGLAPLAFQSLRESSEYRDTLRSLVAGMRQARWRAMSEGRETRFSVDLRRRTYGIDGSAQHALARQLTLHASVADQELQADSVASIRFLPGGGASGGSFDLLRSSGSGVRVRVDWLTGRVEQEPLSP</sequence>
<evidence type="ECO:0000256" key="10">
    <source>
        <dbReference type="ARBA" id="ARBA00030775"/>
    </source>
</evidence>
<evidence type="ECO:0000256" key="6">
    <source>
        <dbReference type="ARBA" id="ARBA00022692"/>
    </source>
</evidence>
<evidence type="ECO:0000256" key="11">
    <source>
        <dbReference type="SAM" id="Phobius"/>
    </source>
</evidence>
<keyword evidence="5" id="KW-0997">Cell inner membrane</keyword>
<evidence type="ECO:0000256" key="8">
    <source>
        <dbReference type="ARBA" id="ARBA00023136"/>
    </source>
</evidence>
<keyword evidence="4" id="KW-0488">Methylation</keyword>
<keyword evidence="6 11" id="KW-0812">Transmembrane</keyword>
<evidence type="ECO:0000313" key="13">
    <source>
        <dbReference type="EMBL" id="PYE76036.1"/>
    </source>
</evidence>